<reference evidence="1 2" key="1">
    <citation type="journal article" date="2015" name="Genome Announc.">
        <title>Draft Genome Sequence of Burkholderia sp. Strain PML1(12), an Ectomycorrhizosphere-Inhabiting Bacterium with Effective Mineral-Weathering Ability.</title>
        <authorList>
            <person name="Uroz S."/>
            <person name="Oger P."/>
        </authorList>
    </citation>
    <scope>NUCLEOTIDE SEQUENCE [LARGE SCALE GENOMIC DNA]</scope>
    <source>
        <strain evidence="2">PML1(12)</strain>
    </source>
</reference>
<dbReference type="Proteomes" id="UP000035963">
    <property type="component" value="Unassembled WGS sequence"/>
</dbReference>
<dbReference type="EMBL" id="AEJF01000219">
    <property type="protein sequence ID" value="KLU21443.1"/>
    <property type="molecule type" value="Genomic_DNA"/>
</dbReference>
<dbReference type="PATRIC" id="fig|908627.4.peg.8048"/>
<accession>A0A0J1FNW9</accession>
<comment type="caution">
    <text evidence="1">The sequence shown here is derived from an EMBL/GenBank/DDBJ whole genome shotgun (WGS) entry which is preliminary data.</text>
</comment>
<evidence type="ECO:0000313" key="1">
    <source>
        <dbReference type="EMBL" id="KLU21443.1"/>
    </source>
</evidence>
<keyword evidence="2" id="KW-1185">Reference proteome</keyword>
<organism evidence="1 2">
    <name type="scientific">Caballeronia mineralivorans PML1(12)</name>
    <dbReference type="NCBI Taxonomy" id="908627"/>
    <lineage>
        <taxon>Bacteria</taxon>
        <taxon>Pseudomonadati</taxon>
        <taxon>Pseudomonadota</taxon>
        <taxon>Betaproteobacteria</taxon>
        <taxon>Burkholderiales</taxon>
        <taxon>Burkholderiaceae</taxon>
        <taxon>Caballeronia</taxon>
    </lineage>
</organism>
<name>A0A0J1FNW9_9BURK</name>
<protein>
    <submittedName>
        <fullName evidence="1">Uncharacterized protein</fullName>
    </submittedName>
</protein>
<sequence>MEKSIRSDIKTITRHSPDLPCFRPQSGIGRQVARTRVQGTHAAFTRGLNMDASIPPGTVE</sequence>
<gene>
    <name evidence="1" type="ORF">EOS_35980</name>
</gene>
<evidence type="ECO:0000313" key="2">
    <source>
        <dbReference type="Proteomes" id="UP000035963"/>
    </source>
</evidence>
<dbReference type="AlphaFoldDB" id="A0A0J1FNW9"/>
<proteinExistence type="predicted"/>